<name>A0A835VGL7_VANPL</name>
<reference evidence="1 2" key="1">
    <citation type="journal article" date="2020" name="Nat. Food">
        <title>A phased Vanilla planifolia genome enables genetic improvement of flavour and production.</title>
        <authorList>
            <person name="Hasing T."/>
            <person name="Tang H."/>
            <person name="Brym M."/>
            <person name="Khazi F."/>
            <person name="Huang T."/>
            <person name="Chambers A.H."/>
        </authorList>
    </citation>
    <scope>NUCLEOTIDE SEQUENCE [LARGE SCALE GENOMIC DNA]</scope>
    <source>
        <tissue evidence="1">Leaf</tissue>
    </source>
</reference>
<sequence length="176" mass="20462">MKKGCDSYYYPPLDPIEVVLVRAPEIDPIEDHATLDPNPYLTLLCRSSSDGRQLSQFCLKKTLGPLSLPRRRRIPKIYVVEFYFNQICGNFYEFFSFGAAFAELFDDGDMVKRRKPHSALHLLVTKKFGITLFLQPISGYWIWNQDLGISSFSISLEKLVRIRVLYLLCFFQFMKA</sequence>
<organism evidence="1 2">
    <name type="scientific">Vanilla planifolia</name>
    <name type="common">Vanilla</name>
    <dbReference type="NCBI Taxonomy" id="51239"/>
    <lineage>
        <taxon>Eukaryota</taxon>
        <taxon>Viridiplantae</taxon>
        <taxon>Streptophyta</taxon>
        <taxon>Embryophyta</taxon>
        <taxon>Tracheophyta</taxon>
        <taxon>Spermatophyta</taxon>
        <taxon>Magnoliopsida</taxon>
        <taxon>Liliopsida</taxon>
        <taxon>Asparagales</taxon>
        <taxon>Orchidaceae</taxon>
        <taxon>Vanilloideae</taxon>
        <taxon>Vanilleae</taxon>
        <taxon>Vanilla</taxon>
    </lineage>
</organism>
<keyword evidence="2" id="KW-1185">Reference proteome</keyword>
<comment type="caution">
    <text evidence="1">The sequence shown here is derived from an EMBL/GenBank/DDBJ whole genome shotgun (WGS) entry which is preliminary data.</text>
</comment>
<evidence type="ECO:0000313" key="2">
    <source>
        <dbReference type="Proteomes" id="UP000636800"/>
    </source>
</evidence>
<accession>A0A835VGL7</accession>
<dbReference type="AlphaFoldDB" id="A0A835VGL7"/>
<dbReference type="Proteomes" id="UP000636800">
    <property type="component" value="Chromosome 1"/>
</dbReference>
<protein>
    <submittedName>
        <fullName evidence="1">Uncharacterized protein</fullName>
    </submittedName>
</protein>
<gene>
    <name evidence="1" type="ORF">HPP92_000961</name>
</gene>
<proteinExistence type="predicted"/>
<dbReference type="EMBL" id="JADCNL010000001">
    <property type="protein sequence ID" value="KAG0496270.1"/>
    <property type="molecule type" value="Genomic_DNA"/>
</dbReference>
<evidence type="ECO:0000313" key="1">
    <source>
        <dbReference type="EMBL" id="KAG0496270.1"/>
    </source>
</evidence>